<organism evidence="1 2">
    <name type="scientific">Alicyclobacillus mengziensis</name>
    <dbReference type="NCBI Taxonomy" id="2931921"/>
    <lineage>
        <taxon>Bacteria</taxon>
        <taxon>Bacillati</taxon>
        <taxon>Bacillota</taxon>
        <taxon>Bacilli</taxon>
        <taxon>Bacillales</taxon>
        <taxon>Alicyclobacillaceae</taxon>
        <taxon>Alicyclobacillus</taxon>
    </lineage>
</organism>
<protein>
    <submittedName>
        <fullName evidence="1">Phenylacetic acid degradation protein</fullName>
    </submittedName>
</protein>
<evidence type="ECO:0000313" key="2">
    <source>
        <dbReference type="Proteomes" id="UP000663505"/>
    </source>
</evidence>
<keyword evidence="2" id="KW-1185">Reference proteome</keyword>
<dbReference type="AlphaFoldDB" id="A0A9X7Z7Z4"/>
<evidence type="ECO:0000313" key="1">
    <source>
        <dbReference type="EMBL" id="QSO49624.1"/>
    </source>
</evidence>
<dbReference type="Gene3D" id="3.10.20.520">
    <property type="entry name" value="Phenylacetic acid degradation B"/>
    <property type="match status" value="1"/>
</dbReference>
<proteinExistence type="predicted"/>
<name>A0A9X7Z7Z4_9BACL</name>
<dbReference type="InterPro" id="IPR038693">
    <property type="entry name" value="PaaB_sf"/>
</dbReference>
<dbReference type="KEGG" id="afx:JZ786_01710"/>
<dbReference type="EMBL" id="CP071182">
    <property type="protein sequence ID" value="QSO49624.1"/>
    <property type="molecule type" value="Genomic_DNA"/>
</dbReference>
<dbReference type="Pfam" id="PF06243">
    <property type="entry name" value="PaaB"/>
    <property type="match status" value="1"/>
</dbReference>
<reference evidence="1 2" key="1">
    <citation type="submission" date="2021-02" db="EMBL/GenBank/DDBJ databases">
        <title>Alicyclobacillus curvatus sp. nov. and Alicyclobacillus mengziensis sp. nov., two acidophilic bacteria isolated from acid mine drainage.</title>
        <authorList>
            <person name="Huang Y."/>
        </authorList>
    </citation>
    <scope>NUCLEOTIDE SEQUENCE [LARGE SCALE GENOMIC DNA]</scope>
    <source>
        <strain evidence="1 2">S30H14</strain>
    </source>
</reference>
<dbReference type="InterPro" id="IPR009359">
    <property type="entry name" value="PaaB"/>
</dbReference>
<sequence length="113" mass="13155">MQSEVHYDVYEVFVQKDILTHHVHVGSVVAPSPDLALQVARENFLRRDTAVNIWVVLQQNVHRTSYEDEDALANQVLDKSYREVSGYSDNAQKWKRFKERAITIDDLVNDLKK</sequence>
<dbReference type="Proteomes" id="UP000663505">
    <property type="component" value="Chromosome"/>
</dbReference>
<gene>
    <name evidence="1" type="ORF">JZ786_01710</name>
</gene>
<accession>A0A9X7Z7Z4</accession>